<protein>
    <submittedName>
        <fullName evidence="2">Uncharacterized protein</fullName>
    </submittedName>
</protein>
<keyword evidence="1" id="KW-1133">Transmembrane helix</keyword>
<evidence type="ECO:0000313" key="3">
    <source>
        <dbReference type="Proteomes" id="UP001298753"/>
    </source>
</evidence>
<dbReference type="RefSeq" id="WP_118729107.1">
    <property type="nucleotide sequence ID" value="NZ_JAJEPX010000005.1"/>
</dbReference>
<keyword evidence="1" id="KW-0472">Membrane</keyword>
<sequence length="150" mass="16942">MFTTETGIGVVVMVVFAAFWLAFMLWEDWGQAGKTARARASAKANGWAQDEMQNTITRNGAIIAYRLMTVGLFVVMLVDIIAFGKNVSEFAILWFVCMVFEGVYRTIVTYRAAKDDEENPPSKSALAGDIVKRIFIPVVIFADLIWKFWR</sequence>
<comment type="caution">
    <text evidence="2">The sequence shown here is derived from an EMBL/GenBank/DDBJ whole genome shotgun (WGS) entry which is preliminary data.</text>
</comment>
<keyword evidence="3" id="KW-1185">Reference proteome</keyword>
<dbReference type="Proteomes" id="UP001298753">
    <property type="component" value="Unassembled WGS sequence"/>
</dbReference>
<name>A0AAW4VT83_9FIRM</name>
<feature type="transmembrane region" description="Helical" evidence="1">
    <location>
        <begin position="90"/>
        <end position="110"/>
    </location>
</feature>
<organism evidence="2 3">
    <name type="scientific">Agathobaculum butyriciproducens</name>
    <dbReference type="NCBI Taxonomy" id="1628085"/>
    <lineage>
        <taxon>Bacteria</taxon>
        <taxon>Bacillati</taxon>
        <taxon>Bacillota</taxon>
        <taxon>Clostridia</taxon>
        <taxon>Eubacteriales</taxon>
        <taxon>Butyricicoccaceae</taxon>
        <taxon>Agathobaculum</taxon>
    </lineage>
</organism>
<dbReference type="GeneID" id="98660945"/>
<accession>A0AAW4VT83</accession>
<evidence type="ECO:0000256" key="1">
    <source>
        <dbReference type="SAM" id="Phobius"/>
    </source>
</evidence>
<gene>
    <name evidence="2" type="ORF">LKD22_03025</name>
</gene>
<feature type="transmembrane region" description="Helical" evidence="1">
    <location>
        <begin position="6"/>
        <end position="26"/>
    </location>
</feature>
<dbReference type="EMBL" id="JAJEPX010000005">
    <property type="protein sequence ID" value="MCC2176111.1"/>
    <property type="molecule type" value="Genomic_DNA"/>
</dbReference>
<feature type="transmembrane region" description="Helical" evidence="1">
    <location>
        <begin position="63"/>
        <end position="84"/>
    </location>
</feature>
<reference evidence="2 3" key="1">
    <citation type="submission" date="2021-10" db="EMBL/GenBank/DDBJ databases">
        <title>Anaerobic single-cell dispensing facilitates the cultivation of human gut bacteria.</title>
        <authorList>
            <person name="Afrizal A."/>
        </authorList>
    </citation>
    <scope>NUCLEOTIDE SEQUENCE [LARGE SCALE GENOMIC DNA]</scope>
    <source>
        <strain evidence="2 3">CLA-AA-H270</strain>
    </source>
</reference>
<evidence type="ECO:0000313" key="2">
    <source>
        <dbReference type="EMBL" id="MCC2176111.1"/>
    </source>
</evidence>
<dbReference type="AlphaFoldDB" id="A0AAW4VT83"/>
<keyword evidence="1" id="KW-0812">Transmembrane</keyword>
<proteinExistence type="predicted"/>